<protein>
    <recommendedName>
        <fullName evidence="4">NADP-dependent oxidoreductase domain-containing protein</fullName>
    </recommendedName>
</protein>
<evidence type="ECO:0008006" key="4">
    <source>
        <dbReference type="Google" id="ProtNLM"/>
    </source>
</evidence>
<organism evidence="2 3">
    <name type="scientific">Stephanodiscus triporus</name>
    <dbReference type="NCBI Taxonomy" id="2934178"/>
    <lineage>
        <taxon>Eukaryota</taxon>
        <taxon>Sar</taxon>
        <taxon>Stramenopiles</taxon>
        <taxon>Ochrophyta</taxon>
        <taxon>Bacillariophyta</taxon>
        <taxon>Coscinodiscophyceae</taxon>
        <taxon>Thalassiosirophycidae</taxon>
        <taxon>Stephanodiscales</taxon>
        <taxon>Stephanodiscaceae</taxon>
        <taxon>Stephanodiscus</taxon>
    </lineage>
</organism>
<feature type="chain" id="PRO_5044802307" description="NADP-dependent oxidoreductase domain-containing protein" evidence="1">
    <location>
        <begin position="23"/>
        <end position="170"/>
    </location>
</feature>
<keyword evidence="1" id="KW-0732">Signal</keyword>
<sequence length="170" mass="18728">MASVVFMGTCACLLIASSFLIGKKSDPASAVKDRKARREEKTDITMPESAVASDSAIVGPLSAKDMLATGRLYILYGTAWKKDDTADLIYKAVHAGFRFVDTACQPRHYNKAGVGHGWKTAAGKMGLKRKDFFLQTKFTAPDSQDRKTCRVRELRTTNGRTKPCVRTTRC</sequence>
<keyword evidence="3" id="KW-1185">Reference proteome</keyword>
<dbReference type="SUPFAM" id="SSF51430">
    <property type="entry name" value="NAD(P)-linked oxidoreductase"/>
    <property type="match status" value="1"/>
</dbReference>
<comment type="caution">
    <text evidence="2">The sequence shown here is derived from an EMBL/GenBank/DDBJ whole genome shotgun (WGS) entry which is preliminary data.</text>
</comment>
<proteinExistence type="predicted"/>
<dbReference type="EMBL" id="JALLAZ020000150">
    <property type="protein sequence ID" value="KAL3802276.1"/>
    <property type="molecule type" value="Genomic_DNA"/>
</dbReference>
<evidence type="ECO:0000313" key="3">
    <source>
        <dbReference type="Proteomes" id="UP001530315"/>
    </source>
</evidence>
<feature type="signal peptide" evidence="1">
    <location>
        <begin position="1"/>
        <end position="22"/>
    </location>
</feature>
<gene>
    <name evidence="2" type="ORF">ACHAW5_008177</name>
</gene>
<evidence type="ECO:0000313" key="2">
    <source>
        <dbReference type="EMBL" id="KAL3802276.1"/>
    </source>
</evidence>
<dbReference type="Gene3D" id="3.20.20.100">
    <property type="entry name" value="NADP-dependent oxidoreductase domain"/>
    <property type="match status" value="1"/>
</dbReference>
<dbReference type="InterPro" id="IPR036812">
    <property type="entry name" value="NAD(P)_OxRdtase_dom_sf"/>
</dbReference>
<evidence type="ECO:0000256" key="1">
    <source>
        <dbReference type="SAM" id="SignalP"/>
    </source>
</evidence>
<dbReference type="AlphaFoldDB" id="A0ABD3QQQ7"/>
<dbReference type="Proteomes" id="UP001530315">
    <property type="component" value="Unassembled WGS sequence"/>
</dbReference>
<name>A0ABD3QQQ7_9STRA</name>
<reference evidence="2 3" key="1">
    <citation type="submission" date="2024-10" db="EMBL/GenBank/DDBJ databases">
        <title>Updated reference genomes for cyclostephanoid diatoms.</title>
        <authorList>
            <person name="Roberts W.R."/>
            <person name="Alverson A.J."/>
        </authorList>
    </citation>
    <scope>NUCLEOTIDE SEQUENCE [LARGE SCALE GENOMIC DNA]</scope>
    <source>
        <strain evidence="2 3">AJA276-08</strain>
    </source>
</reference>
<accession>A0ABD3QQQ7</accession>